<comment type="caution">
    <text evidence="2">The sequence shown here is derived from an EMBL/GenBank/DDBJ whole genome shotgun (WGS) entry which is preliminary data.</text>
</comment>
<sequence length="307" mass="33152">MITTSEMVDSRDDNSPKTKEYAHTMANASKSDLELASNGTMNTIIPKATDHQLPLFAEHLHIDDPVSESALCSSDVAVSSFSSHAIIGFAGSSSDFASIDQESGNTEGSVSSSSIKLGQEEAGTVGEAVQEEENRDDEDDDGYGSTSTSKGLGFQMNRRYGDAAPDCDELRVLLAKALDEQKCNARCLIRRFRLSGVGELINHLRVTGGEIAGIKERIVLDRFGNKILRSSQSEDVPMTWSAHKKSSKSEDGSLKNSFLSRVPAIFRPSDDGSHSDLPPPPPHPADPIEVRLFCSYFSSNILKAPNG</sequence>
<name>A0ABD6EXV2_9BILA</name>
<dbReference type="Proteomes" id="UP001608902">
    <property type="component" value="Unassembled WGS sequence"/>
</dbReference>
<keyword evidence="3" id="KW-1185">Reference proteome</keyword>
<dbReference type="AlphaFoldDB" id="A0ABD6EXV2"/>
<evidence type="ECO:0000313" key="3">
    <source>
        <dbReference type="Proteomes" id="UP001608902"/>
    </source>
</evidence>
<organism evidence="2 3">
    <name type="scientific">Gnathostoma spinigerum</name>
    <dbReference type="NCBI Taxonomy" id="75299"/>
    <lineage>
        <taxon>Eukaryota</taxon>
        <taxon>Metazoa</taxon>
        <taxon>Ecdysozoa</taxon>
        <taxon>Nematoda</taxon>
        <taxon>Chromadorea</taxon>
        <taxon>Rhabditida</taxon>
        <taxon>Spirurina</taxon>
        <taxon>Gnathostomatomorpha</taxon>
        <taxon>Gnathostomatoidea</taxon>
        <taxon>Gnathostomatidae</taxon>
        <taxon>Gnathostoma</taxon>
    </lineage>
</organism>
<dbReference type="EMBL" id="JBGFUD010006565">
    <property type="protein sequence ID" value="MFH4981075.1"/>
    <property type="molecule type" value="Genomic_DNA"/>
</dbReference>
<evidence type="ECO:0000256" key="1">
    <source>
        <dbReference type="SAM" id="MobiDB-lite"/>
    </source>
</evidence>
<gene>
    <name evidence="2" type="ORF">AB6A40_007784</name>
</gene>
<feature type="region of interest" description="Disordered" evidence="1">
    <location>
        <begin position="234"/>
        <end position="286"/>
    </location>
</feature>
<evidence type="ECO:0000313" key="2">
    <source>
        <dbReference type="EMBL" id="MFH4981075.1"/>
    </source>
</evidence>
<proteinExistence type="predicted"/>
<accession>A0ABD6EXV2</accession>
<feature type="compositionally biased region" description="Acidic residues" evidence="1">
    <location>
        <begin position="129"/>
        <end position="142"/>
    </location>
</feature>
<feature type="compositionally biased region" description="Polar residues" evidence="1">
    <location>
        <begin position="98"/>
        <end position="108"/>
    </location>
</feature>
<protein>
    <submittedName>
        <fullName evidence="2">Uncharacterized protein</fullName>
    </submittedName>
</protein>
<reference evidence="2 3" key="1">
    <citation type="submission" date="2024-08" db="EMBL/GenBank/DDBJ databases">
        <title>Gnathostoma spinigerum genome.</title>
        <authorList>
            <person name="Gonzalez-Bertolin B."/>
            <person name="Monzon S."/>
            <person name="Zaballos A."/>
            <person name="Jimenez P."/>
            <person name="Dekumyoy P."/>
            <person name="Varona S."/>
            <person name="Cuesta I."/>
            <person name="Sumanam S."/>
            <person name="Adisakwattana P."/>
            <person name="Gasser R.B."/>
            <person name="Hernandez-Gonzalez A."/>
            <person name="Young N.D."/>
            <person name="Perteguer M.J."/>
        </authorList>
    </citation>
    <scope>NUCLEOTIDE SEQUENCE [LARGE SCALE GENOMIC DNA]</scope>
    <source>
        <strain evidence="2">AL3</strain>
        <tissue evidence="2">Liver</tissue>
    </source>
</reference>
<feature type="region of interest" description="Disordered" evidence="1">
    <location>
        <begin position="98"/>
        <end position="151"/>
    </location>
</feature>